<dbReference type="Pfam" id="PF13585">
    <property type="entry name" value="CHU_C"/>
    <property type="match status" value="1"/>
</dbReference>
<reference evidence="1 2" key="1">
    <citation type="submission" date="2018-06" db="EMBL/GenBank/DDBJ databases">
        <title>Genomic Encyclopedia of Archaeal and Bacterial Type Strains, Phase II (KMG-II): from individual species to whole genera.</title>
        <authorList>
            <person name="Goeker M."/>
        </authorList>
    </citation>
    <scope>NUCLEOTIDE SEQUENCE [LARGE SCALE GENOMIC DNA]</scope>
    <source>
        <strain evidence="1 2">T4</strain>
    </source>
</reference>
<protein>
    <submittedName>
        <fullName evidence="1">CHU domain-containing protein</fullName>
    </submittedName>
</protein>
<dbReference type="Proteomes" id="UP000248917">
    <property type="component" value="Unassembled WGS sequence"/>
</dbReference>
<evidence type="ECO:0000313" key="2">
    <source>
        <dbReference type="Proteomes" id="UP000248917"/>
    </source>
</evidence>
<organism evidence="1 2">
    <name type="scientific">Algoriphagus aquaeductus</name>
    <dbReference type="NCBI Taxonomy" id="475299"/>
    <lineage>
        <taxon>Bacteria</taxon>
        <taxon>Pseudomonadati</taxon>
        <taxon>Bacteroidota</taxon>
        <taxon>Cytophagia</taxon>
        <taxon>Cytophagales</taxon>
        <taxon>Cyclobacteriaceae</taxon>
        <taxon>Algoriphagus</taxon>
    </lineage>
</organism>
<gene>
    <name evidence="1" type="ORF">CLV31_104234</name>
</gene>
<dbReference type="EMBL" id="QKTX01000004">
    <property type="protein sequence ID" value="PZV84583.1"/>
    <property type="molecule type" value="Genomic_DNA"/>
</dbReference>
<accession>A0A326S412</accession>
<dbReference type="AlphaFoldDB" id="A0A326S412"/>
<evidence type="ECO:0000313" key="1">
    <source>
        <dbReference type="EMBL" id="PZV84583.1"/>
    </source>
</evidence>
<keyword evidence="2" id="KW-1185">Reference proteome</keyword>
<name>A0A326S412_9BACT</name>
<sequence length="1161" mass="128463">MRFYLFKNFSGLFFFLLALGVFGGTYSIIKEKNQFENEAFHQASTTPAISGPDRLCNVFGSVIGTFSGGGNPLTDLYQWTIIGPGGEILRETQYRSTPDISYTFGLLGPHRVILKVTRAGLPFFEQEKTVLLIKGPDIALQPTYQLCQGQSLNISALDPGSANFGSYAFEWKNQSGATVGTSNTLAVDTPGDYVVTFYFLNSSGVPECETTLSTRIGEISPFVITSTSSVLCPAGNITFETNPITSGEWYYQKIGTPAPIRIASGNSLVLEASSLPEPGDYEIIVRVDNPQNPACSPEVRTTIQYNILPQIKIEEAIGATGCFEPDGILKVRALTNLDGVSINGLGMSQGPFLAGDLIQFNGLKSGAYSIIANLNGCSEIFGSVVPLQNPPSNLEFAIDDIQPEICTETGKDLGSFLLRMINAPLEGSYRILNLKGEVVANEAGNGLEELRVSISGGKYFFQVFDTDSCTLPKSEEFEVPGLAQVSYSIPGDLFVCQSYDLTPESSFDLEYTLTYPDGSKKTLGQGAPFTITEGGDYTIVGRLAGPGDLCPFLQEFSITMVNPVDFEPVLIQEDCDGNRTYEADIRGRDPSTVKFLWFNENDELVGNGQFLFPTSTGEFKLDVQPANSTACPSPPVPFLIPEPILEVEVELVSTKLCEYGPRAVLDLNTTFPEAVTDIEWRRYDEDGTITTLDNYANQKQVLIELPGIYEAAVFSRIPSIGKDCELGRSSLEIDLILDKVNFEIPGDLSICDPFELIPESSRPLIFTLTYPDGKEETKNLNEPFTLNQEGSYTILGFDPDPKGPECPEQKTFEVKINPPVQFSLELVNLDCNGIYEYEAEVTNYLPSEVDFFWFDPSGTLVSNTSSLSTSTYGEFRVEIQPSGSIPCENQFKTLFVPDPILQVSTKIIAEALCPDQPNAALKVDANLEPVQTIHWWFTDLSNNRRPLSNLTNQQEILAFEEGTYEVQLLNRFNCLLGQDQTLVIRSTDQVRPELDEAYQICPKYDIAPTLSPGNFASYEWIFEGNLVSTSSTFKPLQIGSYEVIVTSAEGCAYQTSFITEEECELRLRLPNAIQPENPDKPFLIYTNYLVDELEVWIYNKWGNLIFHCKNSDLIDQESTCLWDGLYNGKKVPPGAYAFRINYQNYERGIKREQLGTVQVIE</sequence>
<proteinExistence type="predicted"/>
<comment type="caution">
    <text evidence="1">The sequence shown here is derived from an EMBL/GenBank/DDBJ whole genome shotgun (WGS) entry which is preliminary data.</text>
</comment>